<sequence length="107" mass="12068">MDLRPAQDPAPTSPRSPTPPPELRRLFNKAGQLVSMPVKPQLRLDLLTWIGSTLPADRELTETEINAHLRAIDDDVAMLRRYLVDHGLVERPVPGTYRVSTDPVHRN</sequence>
<feature type="domain" description="DUF2087" evidence="2">
    <location>
        <begin position="32"/>
        <end position="98"/>
    </location>
</feature>
<dbReference type="InterPro" id="IPR018656">
    <property type="entry name" value="DUF2087"/>
</dbReference>
<dbReference type="RefSeq" id="WP_252620023.1">
    <property type="nucleotide sequence ID" value="NZ_CP099490.1"/>
</dbReference>
<feature type="region of interest" description="Disordered" evidence="1">
    <location>
        <begin position="1"/>
        <end position="24"/>
    </location>
</feature>
<evidence type="ECO:0000313" key="3">
    <source>
        <dbReference type="EMBL" id="USQ75597.1"/>
    </source>
</evidence>
<gene>
    <name evidence="3" type="ORF">NF557_13390</name>
</gene>
<protein>
    <submittedName>
        <fullName evidence="3">DUF2087 domain-containing protein</fullName>
    </submittedName>
</protein>
<evidence type="ECO:0000256" key="1">
    <source>
        <dbReference type="SAM" id="MobiDB-lite"/>
    </source>
</evidence>
<keyword evidence="4" id="KW-1185">Reference proteome</keyword>
<dbReference type="Proteomes" id="UP001056535">
    <property type="component" value="Chromosome"/>
</dbReference>
<accession>A0ABY4YHG9</accession>
<dbReference type="EMBL" id="CP099490">
    <property type="protein sequence ID" value="USQ75597.1"/>
    <property type="molecule type" value="Genomic_DNA"/>
</dbReference>
<dbReference type="Pfam" id="PF09860">
    <property type="entry name" value="DUF2087"/>
    <property type="match status" value="1"/>
</dbReference>
<feature type="compositionally biased region" description="Pro residues" evidence="1">
    <location>
        <begin position="11"/>
        <end position="21"/>
    </location>
</feature>
<organism evidence="3 4">
    <name type="scientific">Ornithinimicrobium cryptoxanthini</name>
    <dbReference type="NCBI Taxonomy" id="2934161"/>
    <lineage>
        <taxon>Bacteria</taxon>
        <taxon>Bacillati</taxon>
        <taxon>Actinomycetota</taxon>
        <taxon>Actinomycetes</taxon>
        <taxon>Micrococcales</taxon>
        <taxon>Ornithinimicrobiaceae</taxon>
        <taxon>Ornithinimicrobium</taxon>
    </lineage>
</organism>
<name>A0ABY4YHG9_9MICO</name>
<evidence type="ECO:0000259" key="2">
    <source>
        <dbReference type="Pfam" id="PF09860"/>
    </source>
</evidence>
<reference evidence="3" key="1">
    <citation type="submission" date="2022-06" db="EMBL/GenBank/DDBJ databases">
        <title>Ornithinimicrobium JY.X270.</title>
        <authorList>
            <person name="Huang Y."/>
        </authorList>
    </citation>
    <scope>NUCLEOTIDE SEQUENCE</scope>
    <source>
        <strain evidence="3">JY.X270</strain>
    </source>
</reference>
<proteinExistence type="predicted"/>
<evidence type="ECO:0000313" key="4">
    <source>
        <dbReference type="Proteomes" id="UP001056535"/>
    </source>
</evidence>